<keyword evidence="1" id="KW-0479">Metal-binding</keyword>
<dbReference type="InterPro" id="IPR039723">
    <property type="entry name" value="Vps71/ZNHIT1"/>
</dbReference>
<comment type="caution">
    <text evidence="4">The sequence shown here is derived from an EMBL/GenBank/DDBJ whole genome shotgun (WGS) entry which is preliminary data.</text>
</comment>
<dbReference type="CDD" id="cd21437">
    <property type="entry name" value="zf-HIT_ZNHIT1_like"/>
    <property type="match status" value="1"/>
</dbReference>
<dbReference type="EMBL" id="BDGG01000001">
    <property type="protein sequence ID" value="GAU87500.1"/>
    <property type="molecule type" value="Genomic_DNA"/>
</dbReference>
<protein>
    <recommendedName>
        <fullName evidence="6">HIT-type domain-containing protein</fullName>
    </recommendedName>
</protein>
<evidence type="ECO:0000256" key="3">
    <source>
        <dbReference type="ARBA" id="ARBA00022833"/>
    </source>
</evidence>
<dbReference type="AlphaFoldDB" id="A0A1D1UG31"/>
<reference evidence="4 5" key="1">
    <citation type="journal article" date="2016" name="Nat. Commun.">
        <title>Extremotolerant tardigrade genome and improved radiotolerance of human cultured cells by tardigrade-unique protein.</title>
        <authorList>
            <person name="Hashimoto T."/>
            <person name="Horikawa D.D."/>
            <person name="Saito Y."/>
            <person name="Kuwahara H."/>
            <person name="Kozuka-Hata H."/>
            <person name="Shin-I T."/>
            <person name="Minakuchi Y."/>
            <person name="Ohishi K."/>
            <person name="Motoyama A."/>
            <person name="Aizu T."/>
            <person name="Enomoto A."/>
            <person name="Kondo K."/>
            <person name="Tanaka S."/>
            <person name="Hara Y."/>
            <person name="Koshikawa S."/>
            <person name="Sagara H."/>
            <person name="Miura T."/>
            <person name="Yokobori S."/>
            <person name="Miyagawa K."/>
            <person name="Suzuki Y."/>
            <person name="Kubo T."/>
            <person name="Oyama M."/>
            <person name="Kohara Y."/>
            <person name="Fujiyama A."/>
            <person name="Arakawa K."/>
            <person name="Katayama T."/>
            <person name="Toyoda A."/>
            <person name="Kunieda T."/>
        </authorList>
    </citation>
    <scope>NUCLEOTIDE SEQUENCE [LARGE SCALE GENOMIC DNA]</scope>
    <source>
        <strain evidence="4 5">YOKOZUNA-1</strain>
    </source>
</reference>
<evidence type="ECO:0000313" key="4">
    <source>
        <dbReference type="EMBL" id="GAU87500.1"/>
    </source>
</evidence>
<gene>
    <name evidence="4" type="primary">RvY_00332-1</name>
    <name evidence="4" type="synonym">RvY_00332.1</name>
    <name evidence="4" type="ORF">RvY_00332</name>
</gene>
<organism evidence="4 5">
    <name type="scientific">Ramazzottius varieornatus</name>
    <name type="common">Water bear</name>
    <name type="synonym">Tardigrade</name>
    <dbReference type="NCBI Taxonomy" id="947166"/>
    <lineage>
        <taxon>Eukaryota</taxon>
        <taxon>Metazoa</taxon>
        <taxon>Ecdysozoa</taxon>
        <taxon>Tardigrada</taxon>
        <taxon>Eutardigrada</taxon>
        <taxon>Parachela</taxon>
        <taxon>Hypsibioidea</taxon>
        <taxon>Ramazzottiidae</taxon>
        <taxon>Ramazzottius</taxon>
    </lineage>
</organism>
<evidence type="ECO:0000256" key="1">
    <source>
        <dbReference type="ARBA" id="ARBA00022723"/>
    </source>
</evidence>
<keyword evidence="3" id="KW-0862">Zinc</keyword>
<proteinExistence type="predicted"/>
<dbReference type="GO" id="GO:0006338">
    <property type="term" value="P:chromatin remodeling"/>
    <property type="evidence" value="ECO:0007669"/>
    <property type="project" value="InterPro"/>
</dbReference>
<name>A0A1D1UG31_RAMVA</name>
<dbReference type="GO" id="GO:0008270">
    <property type="term" value="F:zinc ion binding"/>
    <property type="evidence" value="ECO:0007669"/>
    <property type="project" value="UniProtKB-KW"/>
</dbReference>
<evidence type="ECO:0000313" key="5">
    <source>
        <dbReference type="Proteomes" id="UP000186922"/>
    </source>
</evidence>
<evidence type="ECO:0000256" key="2">
    <source>
        <dbReference type="ARBA" id="ARBA00022771"/>
    </source>
</evidence>
<accession>A0A1D1UG31</accession>
<dbReference type="OrthoDB" id="74807at2759"/>
<evidence type="ECO:0008006" key="6">
    <source>
        <dbReference type="Google" id="ProtNLM"/>
    </source>
</evidence>
<keyword evidence="2" id="KW-0863">Zinc-finger</keyword>
<sequence length="166" mass="19402">MAVQEVPFSLLDLDLKKAREKQNVAAQREAARRQRLENLQKDNHFEDPHKNLVLAKDVPTFDDEADRKQTKKSRKAKLKERWKKSFPQALVDEERYWTTQQAASDFASLTYNYFTAEVGKSELPPLKLCSICSFPCNMKCVVCEDKFCSKKCLETHRDIRCMKRVL</sequence>
<dbReference type="PANTHER" id="PTHR13093">
    <property type="entry name" value="ZINC FINGER HIT DOMAIN CONTAINING PROTEIN 1"/>
    <property type="match status" value="1"/>
</dbReference>
<keyword evidence="5" id="KW-1185">Reference proteome</keyword>
<dbReference type="STRING" id="947166.A0A1D1UG31"/>
<dbReference type="Proteomes" id="UP000186922">
    <property type="component" value="Unassembled WGS sequence"/>
</dbReference>